<dbReference type="Proteomes" id="UP000026249">
    <property type="component" value="Unassembled WGS sequence"/>
</dbReference>
<dbReference type="Pfam" id="PF13673">
    <property type="entry name" value="Acetyltransf_10"/>
    <property type="match status" value="1"/>
</dbReference>
<gene>
    <name evidence="2" type="ORF">ACMU_18045</name>
</gene>
<accession>A0A037ZDY1</accession>
<dbReference type="Gene3D" id="3.40.630.30">
    <property type="match status" value="1"/>
</dbReference>
<dbReference type="SUPFAM" id="SSF55729">
    <property type="entry name" value="Acyl-CoA N-acyltransferases (Nat)"/>
    <property type="match status" value="2"/>
</dbReference>
<dbReference type="STRING" id="1454373.ACMU_18045"/>
<sequence length="151" mass="16509">MASLDDLKERGIISFQTEVLVENTGAYEFYKSLGMQVSRTLRCYDIPEAKAASILPGILETSWSAIAEEAKLLHDVEPSWQNSATSIAAIENRASCFAISDTKGLAGYSVLLRDTGTLAQVAVRQDMQRKGLGRSLVRACQQGSRLRVINV</sequence>
<evidence type="ECO:0000313" key="3">
    <source>
        <dbReference type="Proteomes" id="UP000026249"/>
    </source>
</evidence>
<dbReference type="InterPro" id="IPR000182">
    <property type="entry name" value="GNAT_dom"/>
</dbReference>
<reference evidence="2 3" key="1">
    <citation type="submission" date="2014-03" db="EMBL/GenBank/DDBJ databases">
        <title>Draft Genome Sequence of Actibacterium mucosum KCTC 23349, a Marine Alphaproteobacterium with Complex Ionic Requirements Isolated from Mediterranean Seawater at Malvarrosa Beach, Valencia, Spain.</title>
        <authorList>
            <person name="Arahal D.R."/>
            <person name="Shao Z."/>
            <person name="Lai Q."/>
            <person name="Pujalte M.J."/>
        </authorList>
    </citation>
    <scope>NUCLEOTIDE SEQUENCE [LARGE SCALE GENOMIC DNA]</scope>
    <source>
        <strain evidence="2 3">KCTC 23349</strain>
    </source>
</reference>
<keyword evidence="3" id="KW-1185">Reference proteome</keyword>
<name>A0A037ZDY1_9RHOB</name>
<feature type="domain" description="N-acetyltransferase" evidence="1">
    <location>
        <begin position="87"/>
        <end position="142"/>
    </location>
</feature>
<protein>
    <recommendedName>
        <fullName evidence="1">N-acetyltransferase domain-containing protein</fullName>
    </recommendedName>
</protein>
<dbReference type="InterPro" id="IPR016181">
    <property type="entry name" value="Acyl_CoA_acyltransferase"/>
</dbReference>
<dbReference type="EMBL" id="JFKE01000008">
    <property type="protein sequence ID" value="KAJ54332.1"/>
    <property type="molecule type" value="Genomic_DNA"/>
</dbReference>
<evidence type="ECO:0000259" key="1">
    <source>
        <dbReference type="Pfam" id="PF13673"/>
    </source>
</evidence>
<evidence type="ECO:0000313" key="2">
    <source>
        <dbReference type="EMBL" id="KAJ54332.1"/>
    </source>
</evidence>
<proteinExistence type="predicted"/>
<feature type="non-terminal residue" evidence="2">
    <location>
        <position position="151"/>
    </location>
</feature>
<dbReference type="CDD" id="cd04301">
    <property type="entry name" value="NAT_SF"/>
    <property type="match status" value="1"/>
</dbReference>
<dbReference type="GO" id="GO:0016747">
    <property type="term" value="F:acyltransferase activity, transferring groups other than amino-acyl groups"/>
    <property type="evidence" value="ECO:0007669"/>
    <property type="project" value="InterPro"/>
</dbReference>
<comment type="caution">
    <text evidence="2">The sequence shown here is derived from an EMBL/GenBank/DDBJ whole genome shotgun (WGS) entry which is preliminary data.</text>
</comment>
<organism evidence="2 3">
    <name type="scientific">Actibacterium mucosum KCTC 23349</name>
    <dbReference type="NCBI Taxonomy" id="1454373"/>
    <lineage>
        <taxon>Bacteria</taxon>
        <taxon>Pseudomonadati</taxon>
        <taxon>Pseudomonadota</taxon>
        <taxon>Alphaproteobacteria</taxon>
        <taxon>Rhodobacterales</taxon>
        <taxon>Roseobacteraceae</taxon>
        <taxon>Actibacterium</taxon>
    </lineage>
</organism>
<dbReference type="AlphaFoldDB" id="A0A037ZDY1"/>